<reference evidence="7 8" key="1">
    <citation type="submission" date="2013-04" db="EMBL/GenBank/DDBJ databases">
        <title>The Genome Sequence of Bacteroides vulgatus dnLKV7.</title>
        <authorList>
            <consortium name="The Broad Institute Genomics Platform"/>
            <consortium name="The Broad Institute Genome Sequencing Center for Infectious Disease"/>
            <person name="Earl A."/>
            <person name="Xavier R."/>
            <person name="Kuhn K."/>
            <person name="Stappenbeck T."/>
            <person name="Walker B."/>
            <person name="Young S."/>
            <person name="Zeng Q."/>
            <person name="Gargeya S."/>
            <person name="Fitzgerald M."/>
            <person name="Haas B."/>
            <person name="Abouelleil A."/>
            <person name="Allen A.W."/>
            <person name="Alvarado L."/>
            <person name="Arachchi H.M."/>
            <person name="Berlin A.M."/>
            <person name="Chapman S.B."/>
            <person name="Gainer-Dewar J."/>
            <person name="Goldberg J."/>
            <person name="Griggs A."/>
            <person name="Gujja S."/>
            <person name="Hansen M."/>
            <person name="Howarth C."/>
            <person name="Imamovic A."/>
            <person name="Ireland A."/>
            <person name="Larimer J."/>
            <person name="McCowan C."/>
            <person name="Murphy C."/>
            <person name="Pearson M."/>
            <person name="Poon T.W."/>
            <person name="Priest M."/>
            <person name="Roberts A."/>
            <person name="Saif S."/>
            <person name="Shea T."/>
            <person name="Sisk P."/>
            <person name="Sykes S."/>
            <person name="Wortman J."/>
            <person name="Nusbaum C."/>
            <person name="Birren B."/>
        </authorList>
    </citation>
    <scope>NUCLEOTIDE SEQUENCE [LARGE SCALE GENOMIC DNA]</scope>
    <source>
        <strain evidence="8">dnLKV7</strain>
    </source>
</reference>
<evidence type="ECO:0000256" key="2">
    <source>
        <dbReference type="ARBA" id="ARBA00022692"/>
    </source>
</evidence>
<feature type="transmembrane region" description="Helical" evidence="5">
    <location>
        <begin position="423"/>
        <end position="439"/>
    </location>
</feature>
<dbReference type="InterPro" id="IPR007016">
    <property type="entry name" value="O-antigen_ligase-rel_domated"/>
</dbReference>
<dbReference type="AlphaFoldDB" id="R9HBV5"/>
<keyword evidence="2 5" id="KW-0812">Transmembrane</keyword>
<evidence type="ECO:0000256" key="3">
    <source>
        <dbReference type="ARBA" id="ARBA00022989"/>
    </source>
</evidence>
<dbReference type="InterPro" id="IPR051533">
    <property type="entry name" value="WaaL-like"/>
</dbReference>
<accession>R9HBV5</accession>
<feature type="transmembrane region" description="Helical" evidence="5">
    <location>
        <begin position="193"/>
        <end position="212"/>
    </location>
</feature>
<gene>
    <name evidence="7" type="ORF">C800_02837</name>
</gene>
<evidence type="ECO:0000313" key="8">
    <source>
        <dbReference type="Proteomes" id="UP000014151"/>
    </source>
</evidence>
<feature type="transmembrane region" description="Helical" evidence="5">
    <location>
        <begin position="70"/>
        <end position="89"/>
    </location>
</feature>
<evidence type="ECO:0000256" key="4">
    <source>
        <dbReference type="ARBA" id="ARBA00023136"/>
    </source>
</evidence>
<keyword evidence="3 5" id="KW-1133">Transmembrane helix</keyword>
<feature type="transmembrane region" description="Helical" evidence="5">
    <location>
        <begin position="401"/>
        <end position="417"/>
    </location>
</feature>
<keyword evidence="4 5" id="KW-0472">Membrane</keyword>
<evidence type="ECO:0000256" key="1">
    <source>
        <dbReference type="ARBA" id="ARBA00004141"/>
    </source>
</evidence>
<dbReference type="Proteomes" id="UP000014151">
    <property type="component" value="Unassembled WGS sequence"/>
</dbReference>
<feature type="transmembrane region" description="Helical" evidence="5">
    <location>
        <begin position="363"/>
        <end position="389"/>
    </location>
</feature>
<protein>
    <recommendedName>
        <fullName evidence="6">O-antigen ligase-related domain-containing protein</fullName>
    </recommendedName>
</protein>
<dbReference type="PATRIC" id="fig|1235786.3.peg.2949"/>
<feature type="transmembrane region" description="Helical" evidence="5">
    <location>
        <begin position="125"/>
        <end position="145"/>
    </location>
</feature>
<comment type="subcellular location">
    <subcellularLocation>
        <location evidence="1">Membrane</location>
        <topology evidence="1">Multi-pass membrane protein</topology>
    </subcellularLocation>
</comment>
<feature type="transmembrane region" description="Helical" evidence="5">
    <location>
        <begin position="221"/>
        <end position="249"/>
    </location>
</feature>
<feature type="transmembrane region" description="Helical" evidence="5">
    <location>
        <begin position="101"/>
        <end position="118"/>
    </location>
</feature>
<feature type="transmembrane region" description="Helical" evidence="5">
    <location>
        <begin position="261"/>
        <end position="280"/>
    </location>
</feature>
<dbReference type="PANTHER" id="PTHR37422">
    <property type="entry name" value="TEICHURONIC ACID BIOSYNTHESIS PROTEIN TUAE"/>
    <property type="match status" value="1"/>
</dbReference>
<dbReference type="GO" id="GO:0016020">
    <property type="term" value="C:membrane"/>
    <property type="evidence" value="ECO:0007669"/>
    <property type="project" value="UniProtKB-SubCell"/>
</dbReference>
<dbReference type="Pfam" id="PF04932">
    <property type="entry name" value="Wzy_C"/>
    <property type="match status" value="1"/>
</dbReference>
<feature type="domain" description="O-antigen ligase-related" evidence="6">
    <location>
        <begin position="222"/>
        <end position="374"/>
    </location>
</feature>
<evidence type="ECO:0000256" key="5">
    <source>
        <dbReference type="SAM" id="Phobius"/>
    </source>
</evidence>
<evidence type="ECO:0000259" key="6">
    <source>
        <dbReference type="Pfam" id="PF04932"/>
    </source>
</evidence>
<feature type="transmembrane region" description="Helical" evidence="5">
    <location>
        <begin position="41"/>
        <end position="58"/>
    </location>
</feature>
<proteinExistence type="predicted"/>
<dbReference type="HOGENOM" id="CLU_606444_0_0_10"/>
<feature type="transmembrane region" description="Helical" evidence="5">
    <location>
        <begin position="316"/>
        <end position="343"/>
    </location>
</feature>
<dbReference type="EMBL" id="ASSN01000021">
    <property type="protein sequence ID" value="EOS01517.1"/>
    <property type="molecule type" value="Genomic_DNA"/>
</dbReference>
<organism evidence="7 8">
    <name type="scientific">Phocaeicola vulgatus dnLKV7</name>
    <dbReference type="NCBI Taxonomy" id="1235786"/>
    <lineage>
        <taxon>Bacteria</taxon>
        <taxon>Pseudomonadati</taxon>
        <taxon>Bacteroidota</taxon>
        <taxon>Bacteroidia</taxon>
        <taxon>Bacteroidales</taxon>
        <taxon>Bacteroidaceae</taxon>
        <taxon>Phocaeicola</taxon>
    </lineage>
</organism>
<dbReference type="PANTHER" id="PTHR37422:SF13">
    <property type="entry name" value="LIPOPOLYSACCHARIDE BIOSYNTHESIS PROTEIN PA4999-RELATED"/>
    <property type="match status" value="1"/>
</dbReference>
<evidence type="ECO:0000313" key="7">
    <source>
        <dbReference type="EMBL" id="EOS01517.1"/>
    </source>
</evidence>
<sequence length="451" mass="51995">MLIWLIFLFFVCFSVHSQRFILPAFFSIVTCLPYYVRLGPISLFAGICLFIYCYGVVSKYRIETFFVNKWIKYFLLYYVGSRVMIALLGEQTIPLSQQISHLKGVIPLIAICPIFYLGEKGDCKYVYKCFRILCFVVCLYGVYAYSVNSNPYLEYISQYFDDKIAYLESANLFINEERGGLHGRLSGITFNPIQYGILLVVLGYIPLFNIIVRKQNNLGDLFVIILIFLNMFLTGSRGPLFAFFCPVLFLFLSSLPPKQRLLFLFIVGVLMVSIIYFPVLEKYAPFVKSFILIFDSSSSEAANINGSSVEGRLGQLIATIFLINLNVKTFLFGHGYGYVAYFLENGEKNALTGEFEGELLSSLLSYGIIGTIIIMLLSYYFCFYLVFYLYKKQQITMEAKFFLILYIISKFLFSFLVGAASEHLWYICFLFFCAQSIFINKKRKCIRKQEL</sequence>
<name>R9HBV5_PHOVU</name>
<comment type="caution">
    <text evidence="7">The sequence shown here is derived from an EMBL/GenBank/DDBJ whole genome shotgun (WGS) entry which is preliminary data.</text>
</comment>